<proteinExistence type="predicted"/>
<comment type="caution">
    <text evidence="1">The sequence shown here is derived from an EMBL/GenBank/DDBJ whole genome shotgun (WGS) entry which is preliminary data.</text>
</comment>
<keyword evidence="2" id="KW-1185">Reference proteome</keyword>
<reference evidence="1 2" key="1">
    <citation type="journal article" date="2019" name="Sci. Rep.">
        <title>Orb-weaving spider Araneus ventricosus genome elucidates the spidroin gene catalogue.</title>
        <authorList>
            <person name="Kono N."/>
            <person name="Nakamura H."/>
            <person name="Ohtoshi R."/>
            <person name="Moran D.A.P."/>
            <person name="Shinohara A."/>
            <person name="Yoshida Y."/>
            <person name="Fujiwara M."/>
            <person name="Mori M."/>
            <person name="Tomita M."/>
            <person name="Arakawa K."/>
        </authorList>
    </citation>
    <scope>NUCLEOTIDE SEQUENCE [LARGE SCALE GENOMIC DNA]</scope>
</reference>
<accession>A0A4Y2IIT7</accession>
<dbReference type="Gene3D" id="3.30.420.10">
    <property type="entry name" value="Ribonuclease H-like superfamily/Ribonuclease H"/>
    <property type="match status" value="1"/>
</dbReference>
<dbReference type="EMBL" id="BGPR01002672">
    <property type="protein sequence ID" value="GBM77189.1"/>
    <property type="molecule type" value="Genomic_DNA"/>
</dbReference>
<name>A0A4Y2IIT7_ARAVE</name>
<dbReference type="AlphaFoldDB" id="A0A4Y2IIT7"/>
<dbReference type="GO" id="GO:0003676">
    <property type="term" value="F:nucleic acid binding"/>
    <property type="evidence" value="ECO:0007669"/>
    <property type="project" value="InterPro"/>
</dbReference>
<evidence type="ECO:0000313" key="2">
    <source>
        <dbReference type="Proteomes" id="UP000499080"/>
    </source>
</evidence>
<dbReference type="InterPro" id="IPR036397">
    <property type="entry name" value="RNaseH_sf"/>
</dbReference>
<gene>
    <name evidence="1" type="ORF">AVEN_249798_1</name>
</gene>
<protein>
    <recommendedName>
        <fullName evidence="3">Transposase Tc1-like domain-containing protein</fullName>
    </recommendedName>
</protein>
<dbReference type="Proteomes" id="UP000499080">
    <property type="component" value="Unassembled WGS sequence"/>
</dbReference>
<evidence type="ECO:0008006" key="3">
    <source>
        <dbReference type="Google" id="ProtNLM"/>
    </source>
</evidence>
<evidence type="ECO:0000313" key="1">
    <source>
        <dbReference type="EMBL" id="GBM77189.1"/>
    </source>
</evidence>
<sequence>MRGASTSVSVRTVERTVINMGSQRRRPTRVPLLTARHKALLLSWARQHYHWTVDDCKHVAWSDESRFQLYRTGARVRAWTHHYTINPVCQQGTVQSGGASVMVWDVCSWRDMGPLIRLETTLTEMNIIEDIRDALLHAVKNRSPPPQNPMDLWAVLQDAWCELSPRYLQTLVESMPHRVAALLCVRGGPTRY</sequence>
<organism evidence="1 2">
    <name type="scientific">Araneus ventricosus</name>
    <name type="common">Orbweaver spider</name>
    <name type="synonym">Epeira ventricosa</name>
    <dbReference type="NCBI Taxonomy" id="182803"/>
    <lineage>
        <taxon>Eukaryota</taxon>
        <taxon>Metazoa</taxon>
        <taxon>Ecdysozoa</taxon>
        <taxon>Arthropoda</taxon>
        <taxon>Chelicerata</taxon>
        <taxon>Arachnida</taxon>
        <taxon>Araneae</taxon>
        <taxon>Araneomorphae</taxon>
        <taxon>Entelegynae</taxon>
        <taxon>Araneoidea</taxon>
        <taxon>Araneidae</taxon>
        <taxon>Araneus</taxon>
    </lineage>
</organism>